<dbReference type="AlphaFoldDB" id="A0A0W0U458"/>
<dbReference type="RefSeq" id="WP_058443888.1">
    <property type="nucleotide sequence ID" value="NZ_CAAAHT010000021.1"/>
</dbReference>
<dbReference type="Gene3D" id="2.120.10.10">
    <property type="match status" value="1"/>
</dbReference>
<evidence type="ECO:0000256" key="1">
    <source>
        <dbReference type="SAM" id="SignalP"/>
    </source>
</evidence>
<evidence type="ECO:0000313" key="2">
    <source>
        <dbReference type="EMBL" id="KTD02835.1"/>
    </source>
</evidence>
<dbReference type="Gene3D" id="2.130.10.10">
    <property type="entry name" value="YVTN repeat-like/Quinoprotein amine dehydrogenase"/>
    <property type="match status" value="1"/>
</dbReference>
<protein>
    <submittedName>
        <fullName evidence="2">BNR/Asp-box repeat containing protein</fullName>
    </submittedName>
</protein>
<dbReference type="EMBL" id="UASS01000004">
    <property type="protein sequence ID" value="SPX59928.1"/>
    <property type="molecule type" value="Genomic_DNA"/>
</dbReference>
<evidence type="ECO:0000313" key="5">
    <source>
        <dbReference type="Proteomes" id="UP000251942"/>
    </source>
</evidence>
<gene>
    <name evidence="2" type="ORF">Lfee_0673</name>
    <name evidence="3" type="ORF">NCTC12022_00639</name>
</gene>
<dbReference type="EMBL" id="LNYB01000021">
    <property type="protein sequence ID" value="KTD02835.1"/>
    <property type="molecule type" value="Genomic_DNA"/>
</dbReference>
<organism evidence="2 4">
    <name type="scientific">Legionella feeleii</name>
    <dbReference type="NCBI Taxonomy" id="453"/>
    <lineage>
        <taxon>Bacteria</taxon>
        <taxon>Pseudomonadati</taxon>
        <taxon>Pseudomonadota</taxon>
        <taxon>Gammaproteobacteria</taxon>
        <taxon>Legionellales</taxon>
        <taxon>Legionellaceae</taxon>
        <taxon>Legionella</taxon>
    </lineage>
</organism>
<reference evidence="3 5" key="2">
    <citation type="submission" date="2018-06" db="EMBL/GenBank/DDBJ databases">
        <authorList>
            <consortium name="Pathogen Informatics"/>
            <person name="Doyle S."/>
        </authorList>
    </citation>
    <scope>NUCLEOTIDE SEQUENCE [LARGE SCALE GENOMIC DNA]</scope>
    <source>
        <strain evidence="3 5">NCTC12022</strain>
    </source>
</reference>
<accession>A0A0W0U458</accession>
<proteinExistence type="predicted"/>
<dbReference type="SUPFAM" id="SSF50939">
    <property type="entry name" value="Sialidases"/>
    <property type="match status" value="1"/>
</dbReference>
<feature type="chain" id="PRO_5033244616" evidence="1">
    <location>
        <begin position="24"/>
        <end position="547"/>
    </location>
</feature>
<evidence type="ECO:0000313" key="3">
    <source>
        <dbReference type="EMBL" id="SPX59928.1"/>
    </source>
</evidence>
<dbReference type="OrthoDB" id="9787204at2"/>
<dbReference type="Proteomes" id="UP000054698">
    <property type="component" value="Unassembled WGS sequence"/>
</dbReference>
<dbReference type="PATRIC" id="fig|453.4.peg.731"/>
<keyword evidence="1" id="KW-0732">Signal</keyword>
<keyword evidence="4" id="KW-1185">Reference proteome</keyword>
<dbReference type="STRING" id="453.Lfee_0673"/>
<dbReference type="InterPro" id="IPR015943">
    <property type="entry name" value="WD40/YVTN_repeat-like_dom_sf"/>
</dbReference>
<reference evidence="2 4" key="1">
    <citation type="submission" date="2015-11" db="EMBL/GenBank/DDBJ databases">
        <title>Genomic analysis of 38 Legionella species identifies large and diverse effector repertoires.</title>
        <authorList>
            <person name="Burstein D."/>
            <person name="Amaro F."/>
            <person name="Zusman T."/>
            <person name="Lifshitz Z."/>
            <person name="Cohen O."/>
            <person name="Gilbert J.A."/>
            <person name="Pupko T."/>
            <person name="Shuman H.A."/>
            <person name="Segal G."/>
        </authorList>
    </citation>
    <scope>NUCLEOTIDE SEQUENCE [LARGE SCALE GENOMIC DNA]</scope>
    <source>
        <strain evidence="2 4">WO-44C</strain>
    </source>
</reference>
<feature type="signal peptide" evidence="1">
    <location>
        <begin position="1"/>
        <end position="23"/>
    </location>
</feature>
<dbReference type="Proteomes" id="UP000251942">
    <property type="component" value="Unassembled WGS sequence"/>
</dbReference>
<sequence>MKYNACFYSIGLAGFLVSMTSYALPFTIIPQGNLPTSVSRGGSVDAAYIVTNNTLTTRANNFVKWFPPNVTQVLDPTDPTVCTRQFTLGPHYAANQSCTLKLTISGVVNANDPDPAHHLFVCFPGGKTCAGPAPANSLNVSEASNGQSPTRLSTAVGGYQVGADSLPLAYTSSDNGATWTASVPPTTGLLGVAFYFGVGCNGTFCSAVGFYVDGSGAQLPVSSSSSDSGVTWSDPYFLSVNGLPPAAPGSQTYTPAISCSGSKCSAVGFYEEPGGSHKPLTYSSSDNGVTWSQPYTPSTAGLPALPNHFLGTVSCTGTNCTAAGFYNTLANQRQPLVYRSTDNGVSWSAPIIPSVASLPVGNSNPKILGISCSGNNCTTIGQFDDPANSIPFTYLSSDGGVSWSAAHILSIAALPVGNQGAILNSISCVGNNCVAVGYYIDNASNRHSVYYTSADRGVTWSQALFPPETDIPLNATDTALYSTSCINNTCSAVGSYNIGATTFPLTYYSVNNGVTWTIFLPTLPSTPGTISGGLFGVGGSQSGVLLT</sequence>
<dbReference type="SUPFAM" id="SSF110296">
    <property type="entry name" value="Oligoxyloglucan reducing end-specific cellobiohydrolase"/>
    <property type="match status" value="1"/>
</dbReference>
<dbReference type="InterPro" id="IPR036278">
    <property type="entry name" value="Sialidase_sf"/>
</dbReference>
<dbReference type="CDD" id="cd15482">
    <property type="entry name" value="Sialidase_non-viral"/>
    <property type="match status" value="1"/>
</dbReference>
<name>A0A0W0U458_9GAMM</name>
<evidence type="ECO:0000313" key="4">
    <source>
        <dbReference type="Proteomes" id="UP000054698"/>
    </source>
</evidence>